<name>A0A4Y8ZTD2_9SPHN</name>
<evidence type="ECO:0000259" key="1">
    <source>
        <dbReference type="Pfam" id="PF09992"/>
    </source>
</evidence>
<dbReference type="Pfam" id="PF09992">
    <property type="entry name" value="NAGPA"/>
    <property type="match status" value="1"/>
</dbReference>
<reference evidence="2 3" key="1">
    <citation type="submission" date="2019-03" db="EMBL/GenBank/DDBJ databases">
        <title>Genome sequence of Sphingomonas sp. 17J27-24.</title>
        <authorList>
            <person name="Kim M."/>
            <person name="Maeng S."/>
            <person name="Sathiyaraj S."/>
        </authorList>
    </citation>
    <scope>NUCLEOTIDE SEQUENCE [LARGE SCALE GENOMIC DNA]</scope>
    <source>
        <strain evidence="2 3">17J27-24</strain>
    </source>
</reference>
<accession>A0A4Y8ZTD2</accession>
<keyword evidence="3" id="KW-1185">Reference proteome</keyword>
<evidence type="ECO:0000313" key="2">
    <source>
        <dbReference type="EMBL" id="TFI57716.1"/>
    </source>
</evidence>
<sequence>MRFAPAALLGALALLAGCRDQPAPANEFDPATIAAAGACREQIFEGTRFTICPFDTNRDRIELAWRGADGRPLRSLPALRDWLGPRAADVRFAMNAGMYDDKGAPIGLLVVDGARLKPLNLNTGPGNFHLLPNGVFAVDEAGRVSVTASRDFAARVPKPRWATQSGPMLVIDGALHPGLADNGDSRYVRNGVGVRDARRGVFAISDEPVSFGRFARLFRDALGCRDALYLDGSVSSIWDPGAGREQGHMELGPLIVVSRGK</sequence>
<evidence type="ECO:0000313" key="3">
    <source>
        <dbReference type="Proteomes" id="UP000298213"/>
    </source>
</evidence>
<dbReference type="AlphaFoldDB" id="A0A4Y8ZTD2"/>
<protein>
    <recommendedName>
        <fullName evidence="1">Phosphodiester glycosidase domain-containing protein</fullName>
    </recommendedName>
</protein>
<organism evidence="2 3">
    <name type="scientific">Sphingomonas parva</name>
    <dbReference type="NCBI Taxonomy" id="2555898"/>
    <lineage>
        <taxon>Bacteria</taxon>
        <taxon>Pseudomonadati</taxon>
        <taxon>Pseudomonadota</taxon>
        <taxon>Alphaproteobacteria</taxon>
        <taxon>Sphingomonadales</taxon>
        <taxon>Sphingomonadaceae</taxon>
        <taxon>Sphingomonas</taxon>
    </lineage>
</organism>
<dbReference type="OrthoDB" id="5515706at2"/>
<comment type="caution">
    <text evidence="2">The sequence shown here is derived from an EMBL/GenBank/DDBJ whole genome shotgun (WGS) entry which is preliminary data.</text>
</comment>
<dbReference type="InterPro" id="IPR018711">
    <property type="entry name" value="NAGPA"/>
</dbReference>
<dbReference type="RefSeq" id="WP_135087757.1">
    <property type="nucleotide sequence ID" value="NZ_SPDV01000027.1"/>
</dbReference>
<dbReference type="PROSITE" id="PS51257">
    <property type="entry name" value="PROKAR_LIPOPROTEIN"/>
    <property type="match status" value="1"/>
</dbReference>
<dbReference type="Proteomes" id="UP000298213">
    <property type="component" value="Unassembled WGS sequence"/>
</dbReference>
<feature type="domain" description="Phosphodiester glycosidase" evidence="1">
    <location>
        <begin position="90"/>
        <end position="236"/>
    </location>
</feature>
<gene>
    <name evidence="2" type="ORF">E2493_13800</name>
</gene>
<proteinExistence type="predicted"/>
<dbReference type="EMBL" id="SPDV01000027">
    <property type="protein sequence ID" value="TFI57716.1"/>
    <property type="molecule type" value="Genomic_DNA"/>
</dbReference>